<evidence type="ECO:0000313" key="41">
    <source>
        <dbReference type="EMBL" id="ECV3650032.1"/>
    </source>
</evidence>
<dbReference type="EMBL" id="AAMIVI010000012">
    <property type="protein sequence ID" value="EDH7970208.1"/>
    <property type="molecule type" value="Genomic_DNA"/>
</dbReference>
<comment type="caution">
    <text evidence="61">The sequence shown here is derived from an EMBL/GenBank/DDBJ whole genome shotgun (WGS) entry which is preliminary data.</text>
</comment>
<evidence type="ECO:0000313" key="56">
    <source>
        <dbReference type="EMBL" id="EDH4305720.1"/>
    </source>
</evidence>
<sequence length="197" mass="23723">MSWVITKKFIYIVTIAILFCSVVIYLWSDRPVEIVDVHYYSGKDINILARHFPITDRGKLNWWRENERKILEKYNLPENDFSVYIWDFGDGYKKLSPYDAEDEFYCFPDIKSESKCIKKDIYMSAESGGNYYRMFLFSGSGYFYQPKKDDDKLIESNNSTKLNQDKSHEKNHYHYFVSYLTFESKYYSIYIITRQIK</sequence>
<evidence type="ECO:0000313" key="63">
    <source>
        <dbReference type="EMBL" id="EDI4075225.1"/>
    </source>
</evidence>
<dbReference type="AlphaFoldDB" id="A0A3V9S9E6"/>
<evidence type="ECO:0000313" key="30">
    <source>
        <dbReference type="EMBL" id="ECT1657189.1"/>
    </source>
</evidence>
<dbReference type="EMBL" id="AAKQXS010000001">
    <property type="protein sequence ID" value="ECU7499382.1"/>
    <property type="molecule type" value="Genomic_DNA"/>
</dbReference>
<dbReference type="EMBL" id="AAKTLY010000017">
    <property type="protein sequence ID" value="ECV5196740.1"/>
    <property type="molecule type" value="Genomic_DNA"/>
</dbReference>
<evidence type="ECO:0000313" key="29">
    <source>
        <dbReference type="EMBL" id="ECT1152141.1"/>
    </source>
</evidence>
<evidence type="ECO:0000313" key="49">
    <source>
        <dbReference type="EMBL" id="EDC6714250.1"/>
    </source>
</evidence>
<evidence type="ECO:0000313" key="43">
    <source>
        <dbReference type="EMBL" id="ECV5196740.1"/>
    </source>
</evidence>
<evidence type="ECO:0000313" key="22">
    <source>
        <dbReference type="EMBL" id="ECB8228113.1"/>
    </source>
</evidence>
<accession>A0A3V9S9E6</accession>
<evidence type="ECO:0000313" key="39">
    <source>
        <dbReference type="EMBL" id="ECV0333763.1"/>
    </source>
</evidence>
<evidence type="ECO:0000313" key="10">
    <source>
        <dbReference type="EMBL" id="EBO2048973.1"/>
    </source>
</evidence>
<evidence type="ECO:0000313" key="4">
    <source>
        <dbReference type="EMBL" id="EBM8870322.1"/>
    </source>
</evidence>
<dbReference type="EMBL" id="AAMEYE010000027">
    <property type="protein sequence ID" value="EDG6699575.1"/>
    <property type="molecule type" value="Genomic_DNA"/>
</dbReference>
<keyword evidence="1" id="KW-0812">Transmembrane</keyword>
<reference evidence="61 68" key="2">
    <citation type="submission" date="2018-07" db="EMBL/GenBank/DDBJ databases">
        <authorList>
            <consortium name="GenomeTrakr network: Whole genome sequencing for foodborne pathogen traceback"/>
        </authorList>
    </citation>
    <scope>NUCLEOTIDE SEQUENCE</scope>
    <source>
        <strain evidence="44">15MN00359</strain>
        <strain evidence="28">CFSAN030068</strain>
        <strain evidence="6">CVM-N15245</strain>
        <strain evidence="14">CVM-N27249</strain>
        <strain evidence="5">FL-NRM019</strain>
        <strain evidence="8">FSIS11807908</strain>
        <strain evidence="35">FSIS11810082</strain>
        <strain evidence="29">FSIS11811492</strain>
        <strain evidence="30">FSIS11811977</strain>
        <strain evidence="43">FSIS11813790</strain>
        <strain evidence="18">FSIS11816006</strain>
        <strain evidence="19">FSIS11816516</strain>
        <strain evidence="21">FSIS11917264</strain>
        <strain evidence="2">FSIS11918347</strain>
        <strain evidence="9">FSIS11918574</strain>
        <strain evidence="10">FSIS11918976</strain>
        <strain evidence="52">FSIS1700275</strain>
        <strain evidence="53">FSIS1700278</strain>
        <strain evidence="55">FSIS1700345</strain>
        <strain evidence="54">FSIS1700407</strain>
        <strain evidence="56">FSIS1700727</strain>
        <strain evidence="57">FSIS1700879</strain>
        <strain evidence="60">FSIS1701118</strain>
        <strain evidence="59">FSIS1701206</strain>
        <strain evidence="61">FSIS1701380</strain>
        <strain evidence="63">FSIS1701544</strain>
        <strain evidence="33">FSIS1701847</strain>
        <strain evidence="62">FSIS1702151</strain>
        <strain evidence="64">FSIS1702153</strain>
        <strain evidence="65">FSIS1702286</strain>
        <strain evidence="38">FSIS1703277</strain>
        <strain evidence="50">FSIS1709877</strain>
        <strain evidence="42">FSIS21821682</strain>
        <strain evidence="27">FSIS21821754</strain>
        <strain evidence="4">FSIS21924041</strain>
        <strain evidence="11">FSIS21924118</strain>
        <strain evidence="12">FSIS21924205</strain>
        <strain evidence="41">FSIS31800522</strain>
        <strain evidence="40">FSIS31800927</strain>
        <strain evidence="39">FSIS31800955</strain>
        <strain evidence="16">FSIS31801101</strain>
        <strain evidence="17">FSIS31801138</strain>
        <strain evidence="3">FSIS31901700</strain>
        <strain evidence="15 68">IA-2010122881</strain>
        <strain evidence="7">NY-N19883</strain>
        <strain evidence="13">WAPHL_SAL-A00479</strain>
    </source>
</reference>
<evidence type="ECO:0000313" key="52">
    <source>
        <dbReference type="EMBL" id="EDG6699575.1"/>
    </source>
</evidence>
<dbReference type="EMBL" id="AAKOWS010000063">
    <property type="protein sequence ID" value="ECU1025488.1"/>
    <property type="molecule type" value="Genomic_DNA"/>
</dbReference>
<evidence type="ECO:0000313" key="11">
    <source>
        <dbReference type="EMBL" id="EBO2525706.1"/>
    </source>
</evidence>
<evidence type="ECO:0000313" key="44">
    <source>
        <dbReference type="EMBL" id="ECW6042075.1"/>
    </source>
</evidence>
<reference evidence="66" key="5">
    <citation type="submission" date="2019-03" db="EMBL/GenBank/DDBJ databases">
        <authorList>
            <person name="Levent G."/>
            <person name="Schlochtermeier A."/>
            <person name="Ives S.E."/>
            <person name="Norman K.N."/>
            <person name="Lawhon S.D."/>
            <person name="Loneragan G.H."/>
            <person name="Anderson R.C."/>
            <person name="Scott H.M."/>
        </authorList>
    </citation>
    <scope>NUCLEOTIDE SEQUENCE</scope>
    <source>
        <strain evidence="66">ME2L-19-11</strain>
    </source>
</reference>
<dbReference type="EMBL" id="AAGHSH010000097">
    <property type="protein sequence ID" value="EBO1897965.1"/>
    <property type="molecule type" value="Genomic_DNA"/>
</dbReference>
<evidence type="ECO:0000313" key="60">
    <source>
        <dbReference type="EMBL" id="EDH8544423.1"/>
    </source>
</evidence>
<dbReference type="EMBL" id="AAGHTB010000006">
    <property type="protein sequence ID" value="EBO2048973.1"/>
    <property type="molecule type" value="Genomic_DNA"/>
</dbReference>
<evidence type="ECO:0000313" key="12">
    <source>
        <dbReference type="EMBL" id="EBO2758442.1"/>
    </source>
</evidence>
<dbReference type="EMBL" id="AALOWW010000003">
    <property type="protein sequence ID" value="EDB8560344.1"/>
    <property type="molecule type" value="Genomic_DNA"/>
</dbReference>
<evidence type="ECO:0000313" key="46">
    <source>
        <dbReference type="EMBL" id="EDA6266685.1"/>
    </source>
</evidence>
<evidence type="ECO:0000313" key="62">
    <source>
        <dbReference type="EMBL" id="EDI3728523.1"/>
    </source>
</evidence>
<organism evidence="61">
    <name type="scientific">Salmonella enterica subsp. enterica serovar Kentucky</name>
    <dbReference type="NCBI Taxonomy" id="192955"/>
    <lineage>
        <taxon>Bacteria</taxon>
        <taxon>Pseudomonadati</taxon>
        <taxon>Pseudomonadota</taxon>
        <taxon>Gammaproteobacteria</taxon>
        <taxon>Enterobacterales</taxon>
        <taxon>Enterobacteriaceae</taxon>
        <taxon>Salmonella</taxon>
    </lineage>
</organism>
<dbReference type="EMBL" id="AAMARF010000047">
    <property type="protein sequence ID" value="EDF3875221.1"/>
    <property type="molecule type" value="Genomic_DNA"/>
</dbReference>
<dbReference type="EMBL" id="AAHSYX010000087">
    <property type="protein sequence ID" value="ECA0091012.1"/>
    <property type="molecule type" value="Genomic_DNA"/>
</dbReference>
<dbReference type="Proteomes" id="UP000839719">
    <property type="component" value="Unassembled WGS sequence"/>
</dbReference>
<dbReference type="EMBL" id="AAHQUD010000004">
    <property type="protein sequence ID" value="EBZ3303678.1"/>
    <property type="molecule type" value="Genomic_DNA"/>
</dbReference>
<dbReference type="EMBL" id="AAMKVI010000005">
    <property type="protein sequence ID" value="EDI4075225.1"/>
    <property type="molecule type" value="Genomic_DNA"/>
</dbReference>
<evidence type="ECO:0000313" key="64">
    <source>
        <dbReference type="EMBL" id="EDI5302880.1"/>
    </source>
</evidence>
<evidence type="ECO:0000313" key="27">
    <source>
        <dbReference type="EMBL" id="ECS9493853.1"/>
    </source>
</evidence>
<evidence type="ECO:0000313" key="34">
    <source>
        <dbReference type="EMBL" id="ECU0321711.1"/>
    </source>
</evidence>
<dbReference type="EMBL" id="AAMHWT010000002">
    <property type="protein sequence ID" value="EDH5126450.1"/>
    <property type="molecule type" value="Genomic_DNA"/>
</dbReference>
<dbReference type="EMBL" id="AAHJMM010000001">
    <property type="protein sequence ID" value="EBW8722622.1"/>
    <property type="molecule type" value="Genomic_DNA"/>
</dbReference>
<evidence type="ECO:0000313" key="18">
    <source>
        <dbReference type="EMBL" id="ECA0091012.1"/>
    </source>
</evidence>
<dbReference type="EMBL" id="AAMIOR010000016">
    <property type="protein sequence ID" value="EDH7233294.1"/>
    <property type="molecule type" value="Genomic_DNA"/>
</dbReference>
<dbReference type="EMBL" id="AAMLHW010000001">
    <property type="protein sequence ID" value="EDI5302880.1"/>
    <property type="molecule type" value="Genomic_DNA"/>
</dbReference>
<dbReference type="Pfam" id="PF06092">
    <property type="entry name" value="DUF943"/>
    <property type="match status" value="1"/>
</dbReference>
<evidence type="ECO:0000313" key="58">
    <source>
        <dbReference type="EMBL" id="EDH7233294.1"/>
    </source>
</evidence>
<dbReference type="EMBL" id="AAKOQU010000059">
    <property type="protein sequence ID" value="ECU0321711.1"/>
    <property type="molecule type" value="Genomic_DNA"/>
</dbReference>
<dbReference type="EMBL" id="AAHHJF010000013">
    <property type="protein sequence ID" value="EBW5969161.1"/>
    <property type="molecule type" value="Genomic_DNA"/>
</dbReference>
<evidence type="ECO:0000313" key="24">
    <source>
        <dbReference type="EMBL" id="ECS2988593.1"/>
    </source>
</evidence>
<evidence type="ECO:0000313" key="36">
    <source>
        <dbReference type="EMBL" id="ECU7499382.1"/>
    </source>
</evidence>
<evidence type="ECO:0000313" key="23">
    <source>
        <dbReference type="EMBL" id="ECS2128616.1"/>
    </source>
</evidence>
<evidence type="ECO:0000313" key="13">
    <source>
        <dbReference type="EMBL" id="EBO2910351.1"/>
    </source>
</evidence>
<dbReference type="EMBL" id="AAKLXH010000085">
    <property type="protein sequence ID" value="ECT1657189.1"/>
    <property type="molecule type" value="Genomic_DNA"/>
</dbReference>
<dbReference type="EMBL" id="AAHULV010000003">
    <property type="protein sequence ID" value="ECA4913864.1"/>
    <property type="molecule type" value="Genomic_DNA"/>
</dbReference>
<evidence type="ECO:0000313" key="47">
    <source>
        <dbReference type="EMBL" id="EDB8291290.1"/>
    </source>
</evidence>
<dbReference type="EMBL" id="AAKSVH010000038">
    <property type="protein sequence ID" value="ECV0623048.1"/>
    <property type="molecule type" value="Genomic_DNA"/>
</dbReference>
<evidence type="ECO:0000313" key="57">
    <source>
        <dbReference type="EMBL" id="EDH5126450.1"/>
    </source>
</evidence>
<dbReference type="Proteomes" id="UP000839705">
    <property type="component" value="Unassembled WGS sequence"/>
</dbReference>
<evidence type="ECO:0000313" key="7">
    <source>
        <dbReference type="EMBL" id="EBN3586091.1"/>
    </source>
</evidence>
<evidence type="ECO:0000313" key="21">
    <source>
        <dbReference type="EMBL" id="ECA8957743.1"/>
    </source>
</evidence>
<dbReference type="InterPro" id="IPR010351">
    <property type="entry name" value="DUF943"/>
</dbReference>
<dbReference type="EMBL" id="AAKNQD010000183">
    <property type="protein sequence ID" value="ECT7071344.1"/>
    <property type="molecule type" value="Genomic_DNA"/>
</dbReference>
<evidence type="ECO:0000313" key="48">
    <source>
        <dbReference type="EMBL" id="EDB8560344.1"/>
    </source>
</evidence>
<dbReference type="EMBL" id="AAKIWH010000002">
    <property type="protein sequence ID" value="ECS2128616.1"/>
    <property type="molecule type" value="Genomic_DNA"/>
</dbReference>
<evidence type="ECO:0000313" key="16">
    <source>
        <dbReference type="EMBL" id="EBZ2431075.1"/>
    </source>
</evidence>
<evidence type="ECO:0000313" key="37">
    <source>
        <dbReference type="EMBL" id="ECU7623133.1"/>
    </source>
</evidence>
<evidence type="ECO:0000313" key="40">
    <source>
        <dbReference type="EMBL" id="ECV0623048.1"/>
    </source>
</evidence>
<protein>
    <submittedName>
        <fullName evidence="2">DUF943 family protein</fullName>
    </submittedName>
</protein>
<dbReference type="EMBL" id="AAKJTW010000077">
    <property type="protein sequence ID" value="ECS4926687.1"/>
    <property type="molecule type" value="Genomic_DNA"/>
</dbReference>
<dbReference type="EMBL" id="AAMKKX010000004">
    <property type="protein sequence ID" value="EDI2825118.1"/>
    <property type="molecule type" value="Genomic_DNA"/>
</dbReference>
<dbReference type="EMBL" id="AAMJAQ010000054">
    <property type="protein sequence ID" value="EDH8544423.1"/>
    <property type="molecule type" value="Genomic_DNA"/>
</dbReference>
<dbReference type="EMBL" id="AAKQYR010000019">
    <property type="protein sequence ID" value="ECU7623133.1"/>
    <property type="molecule type" value="Genomic_DNA"/>
</dbReference>
<dbReference type="EMBL" id="AAGEON010000002">
    <property type="protein sequence ID" value="EBN0509432.1"/>
    <property type="molecule type" value="Genomic_DNA"/>
</dbReference>
<evidence type="ECO:0000313" key="5">
    <source>
        <dbReference type="EMBL" id="EBM9687653.1"/>
    </source>
</evidence>
<dbReference type="EMBL" id="AAGHZM010000076">
    <property type="protein sequence ID" value="EBO2758442.1"/>
    <property type="molecule type" value="Genomic_DNA"/>
</dbReference>
<dbReference type="EMBL" id="AAMFMM010000015">
    <property type="protein sequence ID" value="EDG8351010.1"/>
    <property type="molecule type" value="Genomic_DNA"/>
</dbReference>
<evidence type="ECO:0000313" key="17">
    <source>
        <dbReference type="EMBL" id="EBZ3303678.1"/>
    </source>
</evidence>
<dbReference type="EMBL" id="AAMFMX010000029">
    <property type="protein sequence ID" value="EDG8425438.1"/>
    <property type="molecule type" value="Genomic_DNA"/>
</dbReference>
<dbReference type="Proteomes" id="UP000322839">
    <property type="component" value="Unassembled WGS sequence"/>
</dbReference>
<dbReference type="EMBL" id="AAKLTE010000076">
    <property type="protein sequence ID" value="ECT1152141.1"/>
    <property type="molecule type" value="Genomic_DNA"/>
</dbReference>
<evidence type="ECO:0000313" key="38">
    <source>
        <dbReference type="EMBL" id="ECU9197292.1"/>
    </source>
</evidence>
<evidence type="ECO:0000313" key="45">
    <source>
        <dbReference type="EMBL" id="ECW9634827.1"/>
    </source>
</evidence>
<dbReference type="EMBL" id="AAGDWY010000040">
    <property type="protein sequence ID" value="EBM8423287.1"/>
    <property type="molecule type" value="Genomic_DNA"/>
</dbReference>
<evidence type="ECO:0000313" key="67">
    <source>
        <dbReference type="Proteomes" id="UP000322839"/>
    </source>
</evidence>
<dbReference type="EMBL" id="AAKSAY010000003">
    <property type="protein sequence ID" value="ECV3650032.1"/>
    <property type="molecule type" value="Genomic_DNA"/>
</dbReference>
<dbReference type="EMBL" id="AAKTJV010000004">
    <property type="protein sequence ID" value="ECV4828360.1"/>
    <property type="molecule type" value="Genomic_DNA"/>
</dbReference>
<evidence type="ECO:0000313" key="32">
    <source>
        <dbReference type="EMBL" id="ECT7071344.1"/>
    </source>
</evidence>
<evidence type="ECO:0000313" key="68">
    <source>
        <dbReference type="Proteomes" id="UP000365067"/>
    </source>
</evidence>
<dbReference type="EMBL" id="AAKJFM010000098">
    <property type="protein sequence ID" value="ECS3253648.1"/>
    <property type="molecule type" value="Genomic_DNA"/>
</dbReference>
<evidence type="ECO:0000313" key="33">
    <source>
        <dbReference type="EMBL" id="ECT8993599.1"/>
    </source>
</evidence>
<dbReference type="RefSeq" id="WP_000119192.1">
    <property type="nucleotide sequence ID" value="NZ_CP123660.1"/>
</dbReference>
<dbReference type="EMBL" id="AAMFEG010000001">
    <property type="protein sequence ID" value="EDG7388091.1"/>
    <property type="molecule type" value="Genomic_DNA"/>
</dbReference>
<dbReference type="EMBL" id="AALOUC010000125">
    <property type="protein sequence ID" value="EDB8291290.1"/>
    <property type="molecule type" value="Genomic_DNA"/>
</dbReference>
<feature type="transmembrane region" description="Helical" evidence="1">
    <location>
        <begin position="9"/>
        <end position="27"/>
    </location>
</feature>
<dbReference type="EMBL" id="AAKJDK010000011">
    <property type="protein sequence ID" value="ECS2988593.1"/>
    <property type="molecule type" value="Genomic_DNA"/>
</dbReference>
<evidence type="ECO:0000313" key="9">
    <source>
        <dbReference type="EMBL" id="EBO1897965.1"/>
    </source>
</evidence>
<evidence type="ECO:0000313" key="35">
    <source>
        <dbReference type="EMBL" id="ECU1025488.1"/>
    </source>
</evidence>
<evidence type="ECO:0000313" key="14">
    <source>
        <dbReference type="EMBL" id="EBW5969161.1"/>
    </source>
</evidence>
<dbReference type="EMBL" id="AAGEBN010000018">
    <property type="protein sequence ID" value="EBM8870322.1"/>
    <property type="molecule type" value="Genomic_DNA"/>
</dbReference>
<dbReference type="EMBL" id="AAKLNX010000006">
    <property type="protein sequence ID" value="ECT0509360.1"/>
    <property type="molecule type" value="Genomic_DNA"/>
</dbReference>
<evidence type="ECO:0000313" key="61">
    <source>
        <dbReference type="EMBL" id="EDI2825118.1"/>
    </source>
</evidence>
<dbReference type="EMBL" id="AALKSI010000004">
    <property type="protein sequence ID" value="EDA6266685.1"/>
    <property type="molecule type" value="Genomic_DNA"/>
</dbReference>
<dbReference type="EMBL" id="AAMLTI010000018">
    <property type="protein sequence ID" value="EDI6914506.1"/>
    <property type="molecule type" value="Genomic_DNA"/>
</dbReference>
<evidence type="ECO:0000313" key="59">
    <source>
        <dbReference type="EMBL" id="EDH7970208.1"/>
    </source>
</evidence>
<evidence type="ECO:0000313" key="51">
    <source>
        <dbReference type="EMBL" id="EDG1032462.1"/>
    </source>
</evidence>
<dbReference type="EMBL" id="AAGHPP010000067">
    <property type="protein sequence ID" value="EBO1575522.1"/>
    <property type="molecule type" value="Genomic_DNA"/>
</dbReference>
<evidence type="ECO:0000313" key="42">
    <source>
        <dbReference type="EMBL" id="ECV4828360.1"/>
    </source>
</evidence>
<evidence type="ECO:0000313" key="55">
    <source>
        <dbReference type="EMBL" id="EDG8425438.1"/>
    </source>
</evidence>
<dbReference type="EMBL" id="AAHYUR010000004">
    <property type="protein sequence ID" value="ECB8228113.1"/>
    <property type="molecule type" value="Genomic_DNA"/>
</dbReference>
<dbReference type="EMBL" id="AAHVVF010000012">
    <property type="protein sequence ID" value="ECA8957743.1"/>
    <property type="molecule type" value="Genomic_DNA"/>
</dbReference>
<dbReference type="EMBL" id="AAKLFR010000051">
    <property type="protein sequence ID" value="ECS9493853.1"/>
    <property type="molecule type" value="Genomic_DNA"/>
</dbReference>
<evidence type="ECO:0000313" key="66">
    <source>
        <dbReference type="EMBL" id="KAA8322607.1"/>
    </source>
</evidence>
<evidence type="ECO:0000313" key="19">
    <source>
        <dbReference type="EMBL" id="ECA4443786.1"/>
    </source>
</evidence>
<dbReference type="Proteomes" id="UP000365067">
    <property type="component" value="Unassembled WGS sequence"/>
</dbReference>
<dbReference type="EMBL" id="AAMCZO010000058">
    <property type="protein sequence ID" value="EDG1032462.1"/>
    <property type="molecule type" value="Genomic_DNA"/>
</dbReference>
<keyword evidence="1" id="KW-1133">Transmembrane helix</keyword>
<dbReference type="EMBL" id="AAKOFV010000057">
    <property type="protein sequence ID" value="ECT8993599.1"/>
    <property type="molecule type" value="Genomic_DNA"/>
</dbReference>
<reference evidence="66 67" key="4">
    <citation type="journal article" date="2019" name="Proc. Natl. Acad. Sci. U.S.A.">
        <title>Microbiome composition shapes rapid genomic adaptation of Drosophila melanogaster.</title>
        <authorList>
            <person name="Rudman S.M."/>
            <person name="Greenblum S."/>
            <person name="Hughes R.C."/>
            <person name="Rajpurohit S."/>
            <person name="Kiratli O."/>
            <person name="Lowder D.B."/>
            <person name="Lemmon S.G."/>
            <person name="Petrov D.A."/>
            <person name="Chaston J.M."/>
            <person name="Schmidt P."/>
        </authorList>
    </citation>
    <scope>NUCLEOTIDE SEQUENCE [LARGE SCALE GENOMIC DNA]</scope>
    <source>
        <strain evidence="66 67">ME2L-19-11</strain>
    </source>
</reference>
<dbReference type="EMBL" id="AAGIAU010000002">
    <property type="protein sequence ID" value="EBO2910351.1"/>
    <property type="molecule type" value="Genomic_DNA"/>
</dbReference>
<evidence type="ECO:0000313" key="50">
    <source>
        <dbReference type="EMBL" id="EDF3875221.1"/>
    </source>
</evidence>
<evidence type="ECO:0000313" key="31">
    <source>
        <dbReference type="EMBL" id="ECT6381577.1"/>
    </source>
</evidence>
<dbReference type="EMBL" id="AAGDVA010000003">
    <property type="protein sequence ID" value="EBM8189603.1"/>
    <property type="molecule type" value="Genomic_DNA"/>
</dbReference>
<name>A0A3V9S9E6_SALET</name>
<dbReference type="EMBL" id="SQSB01000001">
    <property type="protein sequence ID" value="KAA8322607.1"/>
    <property type="molecule type" value="Genomic_DNA"/>
</dbReference>
<evidence type="ECO:0000313" key="8">
    <source>
        <dbReference type="EMBL" id="EBO1575522.1"/>
    </source>
</evidence>
<proteinExistence type="predicted"/>
<evidence type="ECO:0000313" key="25">
    <source>
        <dbReference type="EMBL" id="ECS3253648.1"/>
    </source>
</evidence>
<evidence type="ECO:0000313" key="20">
    <source>
        <dbReference type="EMBL" id="ECA4913864.1"/>
    </source>
</evidence>
<evidence type="ECO:0000313" key="15">
    <source>
        <dbReference type="EMBL" id="EBW8722622.1"/>
    </source>
</evidence>
<evidence type="ECO:0000313" key="26">
    <source>
        <dbReference type="EMBL" id="ECS4926687.1"/>
    </source>
</evidence>
<dbReference type="EMBL" id="AAMHPQ010000004">
    <property type="protein sequence ID" value="EDH4305720.1"/>
    <property type="molecule type" value="Genomic_DNA"/>
</dbReference>
<evidence type="ECO:0000313" key="53">
    <source>
        <dbReference type="EMBL" id="EDG7388091.1"/>
    </source>
</evidence>
<dbReference type="EMBL" id="AAKYEZ010000002">
    <property type="protein sequence ID" value="ECW9634827.1"/>
    <property type="molecule type" value="Genomic_DNA"/>
</dbReference>
<dbReference type="EMBL" id="AAHQMV010000003">
    <property type="protein sequence ID" value="EBZ2431075.1"/>
    <property type="molecule type" value="Genomic_DNA"/>
</dbReference>
<dbReference type="EMBL" id="AAKWYY010000002">
    <property type="protein sequence ID" value="ECW6042075.1"/>
    <property type="molecule type" value="Genomic_DNA"/>
</dbReference>
<evidence type="ECO:0000256" key="1">
    <source>
        <dbReference type="SAM" id="Phobius"/>
    </source>
</evidence>
<dbReference type="EMBL" id="AAGEHN010000008">
    <property type="protein sequence ID" value="EBM9687653.1"/>
    <property type="molecule type" value="Genomic_DNA"/>
</dbReference>
<reference evidence="23" key="3">
    <citation type="submission" date="2018-07" db="EMBL/GenBank/DDBJ databases">
        <authorList>
            <consortium name="NARMS: The National Antimicrobial Resistance Monitoring System"/>
        </authorList>
    </citation>
    <scope>NUCLEOTIDE SEQUENCE</scope>
    <source>
        <strain evidence="26">CVM N32749</strain>
        <strain evidence="36">CVM N32765</strain>
        <strain evidence="37">CVM N32771</strain>
        <strain evidence="32">CVM N41920</strain>
        <strain evidence="23">CVM N54726</strain>
        <strain evidence="47">CVM N56557</strain>
        <strain evidence="25">CVM N57292F</strain>
        <strain evidence="31">CVM N57958F</strain>
        <strain evidence="24">CVM N58008</strain>
        <strain evidence="48">CVM N58670</strain>
        <strain evidence="49">CVM N62967</strain>
        <strain evidence="34">FSIS11808073</strain>
        <strain evidence="20">FSIS11816699</strain>
        <strain evidence="22">FSIS11918308</strain>
        <strain evidence="46">FSIS1505221</strain>
        <strain evidence="51">FSIS1710719</strain>
    </source>
</reference>
<evidence type="ECO:0000313" key="65">
    <source>
        <dbReference type="EMBL" id="EDI6914506.1"/>
    </source>
</evidence>
<reference evidence="45" key="1">
    <citation type="submission" date="2018-07" db="EMBL/GenBank/DDBJ databases">
        <authorList>
            <consortium name="PulseNet: The National Subtyping Network for Foodborne Disease Surveillance"/>
            <person name="Tarr C.L."/>
            <person name="Trees E."/>
            <person name="Katz L.S."/>
            <person name="Carleton-Romer H.A."/>
            <person name="Stroika S."/>
            <person name="Kucerova Z."/>
            <person name="Roache K.F."/>
            <person name="Sabol A.L."/>
            <person name="Besser J."/>
            <person name="Gerner-Smidt P."/>
        </authorList>
    </citation>
    <scope>NUCLEOTIDE SEQUENCE</scope>
    <source>
        <strain evidence="45">PNUSAS000719</strain>
        <strain evidence="58">PNUSAS013139</strain>
    </source>
</reference>
<evidence type="ECO:0000313" key="54">
    <source>
        <dbReference type="EMBL" id="EDG8351010.1"/>
    </source>
</evidence>
<dbReference type="EMBL" id="AAMKTN010000008">
    <property type="protein sequence ID" value="EDI3728523.1"/>
    <property type="molecule type" value="Genomic_DNA"/>
</dbReference>
<keyword evidence="1" id="KW-0472">Membrane</keyword>
<dbReference type="EMBL" id="AAKNKF010000002">
    <property type="protein sequence ID" value="ECT6381577.1"/>
    <property type="molecule type" value="Genomic_DNA"/>
</dbReference>
<dbReference type="EMBL" id="AAKRLS010000004">
    <property type="protein sequence ID" value="ECU9197292.1"/>
    <property type="molecule type" value="Genomic_DNA"/>
</dbReference>
<dbReference type="EMBL" id="AAHULA010000028">
    <property type="protein sequence ID" value="ECA4443786.1"/>
    <property type="molecule type" value="Genomic_DNA"/>
</dbReference>
<dbReference type="EMBL" id="AAKSVW010000005">
    <property type="protein sequence ID" value="ECV0333763.1"/>
    <property type="molecule type" value="Genomic_DNA"/>
</dbReference>
<evidence type="ECO:0000313" key="2">
    <source>
        <dbReference type="EMBL" id="EBM8189603.1"/>
    </source>
</evidence>
<gene>
    <name evidence="31" type="ORF">A3179_03575</name>
    <name evidence="24" type="ORF">A3Y30_10635</name>
    <name evidence="25" type="ORF">A3Z70_24490</name>
    <name evidence="26" type="ORF">A9T32_23545</name>
    <name evidence="36" type="ORF">A9T44_02250</name>
    <name evidence="37" type="ORF">A9T50_16810</name>
    <name evidence="32" type="ORF">A9W12_24530</name>
    <name evidence="28" type="ORF">ACY89_13780</name>
    <name evidence="44" type="ORF">AKH67_05945</name>
    <name evidence="6" type="ORF">ALX47_05305</name>
    <name evidence="45" type="ORF">ALZ48_05945</name>
    <name evidence="23" type="ORF">APO12_03445</name>
    <name evidence="7" type="ORF">ASH16_24695</name>
    <name evidence="14" type="ORF">AUB25_17015</name>
    <name evidence="46" type="ORF">AYO62_06735</name>
    <name evidence="50" type="ORF">B0D29_24230</name>
    <name evidence="51" type="ORF">B6C64_23365</name>
    <name evidence="52" type="ORF">B8184_20065</name>
    <name evidence="53" type="ORF">B9R05_00650</name>
    <name evidence="47" type="ORF">BCO88_24300</name>
    <name evidence="48" type="ORF">BCP44_06895</name>
    <name evidence="15" type="ORF">BGH80_02085</name>
    <name evidence="49" type="ORF">BH531_07135</name>
    <name evidence="34" type="ORF">C6752_25395</name>
    <name evidence="54" type="ORF">CAH52_15110</name>
    <name evidence="55" type="ORF">CAH86_20870</name>
    <name evidence="57" type="ORF">CB071_04060</name>
    <name evidence="56" type="ORF">CBQ06_08645</name>
    <name evidence="58" type="ORF">CBZ91_16415</name>
    <name evidence="59" type="ORF">CCH07_12255</name>
    <name evidence="60" type="ORF">CCW64_22770</name>
    <name evidence="61" type="ORF">CDJ86_07660</name>
    <name evidence="64" type="ORF">CE351_00950</name>
    <name evidence="62" type="ORF">CEB89_08915</name>
    <name evidence="33" type="ORF">CEB92_24580</name>
    <name evidence="63" type="ORF">CED36_07260</name>
    <name evidence="65" type="ORF">CFL54_15280</name>
    <name evidence="38" type="ORF">CIR65_07755</name>
    <name evidence="40" type="ORF">D1343_18255</name>
    <name evidence="43" type="ORF">D3156_13285</name>
    <name evidence="39" type="ORF">D3E07_08160</name>
    <name evidence="16" type="ORF">D9A38_05665</name>
    <name evidence="17" type="ORF">D9U58_08015</name>
    <name evidence="27" type="ORF">DM626_24300</name>
    <name evidence="35" type="ORF">DM640_23920</name>
    <name evidence="41" type="ORF">DN913_04850</name>
    <name evidence="42" type="ORF">DN953_04830</name>
    <name evidence="29" type="ORF">DTE28_23985</name>
    <name evidence="30" type="ORF">DVE68_25465</name>
    <name evidence="22" type="ORF">E2A04_08665</name>
    <name evidence="2" type="ORF">E2K49_04675</name>
    <name evidence="9" type="ORF">E2K50_24330</name>
    <name evidence="10" type="ORF">E3B48_07415</name>
    <name evidence="66" type="ORF">E4679_01410</name>
    <name evidence="3" type="ORF">E4J19_22915</name>
    <name evidence="8" type="ORF">EIC51_23140</name>
    <name evidence="18" type="ORF">EID80_24660</name>
    <name evidence="20" type="ORF">ELM42_03195</name>
    <name evidence="19" type="ORF">ELO16_24110</name>
    <name evidence="21" type="ORF">ESI84_16300</name>
    <name evidence="4" type="ORF">FA713_16490</name>
    <name evidence="11" type="ORF">FBD64_10755</name>
    <name evidence="12" type="ORF">FDQ73_23425</name>
    <name evidence="5" type="ORF">GL28_14850</name>
    <name evidence="13" type="ORF">JF21_04455</name>
</gene>
<evidence type="ECO:0000313" key="6">
    <source>
        <dbReference type="EMBL" id="EBN0509432.1"/>
    </source>
</evidence>
<evidence type="ECO:0000313" key="3">
    <source>
        <dbReference type="EMBL" id="EBM8423287.1"/>
    </source>
</evidence>
<evidence type="ECO:0000313" key="28">
    <source>
        <dbReference type="EMBL" id="ECT0509360.1"/>
    </source>
</evidence>
<dbReference type="EMBL" id="AAGFNW010000073">
    <property type="protein sequence ID" value="EBN3586091.1"/>
    <property type="molecule type" value="Genomic_DNA"/>
</dbReference>
<dbReference type="EMBL" id="AAGHXO010000021">
    <property type="protein sequence ID" value="EBO2525706.1"/>
    <property type="molecule type" value="Genomic_DNA"/>
</dbReference>
<dbReference type="EMBL" id="AALRRQ010000003">
    <property type="protein sequence ID" value="EDC6714250.1"/>
    <property type="molecule type" value="Genomic_DNA"/>
</dbReference>
<dbReference type="Proteomes" id="UP000839916">
    <property type="component" value="Unassembled WGS sequence"/>
</dbReference>